<evidence type="ECO:0000256" key="1">
    <source>
        <dbReference type="ARBA" id="ARBA00004141"/>
    </source>
</evidence>
<proteinExistence type="inferred from homology"/>
<evidence type="ECO:0000256" key="5">
    <source>
        <dbReference type="ARBA" id="ARBA00038359"/>
    </source>
</evidence>
<keyword evidence="10" id="KW-1185">Reference proteome</keyword>
<feature type="transmembrane region" description="Helical" evidence="7">
    <location>
        <begin position="27"/>
        <end position="49"/>
    </location>
</feature>
<keyword evidence="3 7" id="KW-1133">Transmembrane helix</keyword>
<feature type="transmembrane region" description="Helical" evidence="7">
    <location>
        <begin position="138"/>
        <end position="160"/>
    </location>
</feature>
<dbReference type="InterPro" id="IPR049326">
    <property type="entry name" value="Rhodopsin_dom_fungi"/>
</dbReference>
<dbReference type="InterPro" id="IPR052337">
    <property type="entry name" value="SAT4-like"/>
</dbReference>
<feature type="transmembrane region" description="Helical" evidence="7">
    <location>
        <begin position="222"/>
        <end position="240"/>
    </location>
</feature>
<evidence type="ECO:0000259" key="8">
    <source>
        <dbReference type="Pfam" id="PF20684"/>
    </source>
</evidence>
<evidence type="ECO:0000256" key="3">
    <source>
        <dbReference type="ARBA" id="ARBA00022989"/>
    </source>
</evidence>
<reference evidence="9 10" key="1">
    <citation type="submission" date="2019-10" db="EMBL/GenBank/DDBJ databases">
        <authorList>
            <person name="Palmer J.M."/>
        </authorList>
    </citation>
    <scope>NUCLEOTIDE SEQUENCE [LARGE SCALE GENOMIC DNA]</scope>
    <source>
        <strain evidence="9 10">TWF696</strain>
    </source>
</reference>
<organism evidence="9 10">
    <name type="scientific">Orbilia brochopaga</name>
    <dbReference type="NCBI Taxonomy" id="3140254"/>
    <lineage>
        <taxon>Eukaryota</taxon>
        <taxon>Fungi</taxon>
        <taxon>Dikarya</taxon>
        <taxon>Ascomycota</taxon>
        <taxon>Pezizomycotina</taxon>
        <taxon>Orbiliomycetes</taxon>
        <taxon>Orbiliales</taxon>
        <taxon>Orbiliaceae</taxon>
        <taxon>Orbilia</taxon>
    </lineage>
</organism>
<sequence>MDRAYSLEEISNWPKGNYVNPELYGHYLPAVETLLLVCSSVAVILRVTARGIMTSSLGVDDIVILPAWGFAVADSVAHFQSLRYGWGRHMWDVDWRLTSSILFWQWVNGWAFSFSVMFTKVSILCFYLRFASEKGLRFLIYLVLAFFVAWSLGLVIPMIAQCRPVESTWDFLGPGQRKCISYGAYKKLNLAQGLVNLVSDVILFCLPLPTVMAMRRPRKERASLIGLFALGLLVCVFAGLRLKAMYKTFSGDQSWYGYELWLWVSLEVHIGIIIASLPGIRLLFIIVFGKVPLFHAHEVESTLFSNPDLKMTAHPAANGRSYYDDNVTVTTITALDNSASLDSSKEKSHLASPPKMLQRLRLMSPKVPPFDDHRSDEKRYSKPPEDFDFDTEINSVRPKSVNLSTLGTGDDFEEIAVPPPTFGGLLVYKNTEIHVTTESREDAEGMTRVRSPAPVIPHDMLASGWEHQL</sequence>
<dbReference type="Proteomes" id="UP001375240">
    <property type="component" value="Unassembled WGS sequence"/>
</dbReference>
<keyword evidence="2 7" id="KW-0812">Transmembrane</keyword>
<dbReference type="PANTHER" id="PTHR33048">
    <property type="entry name" value="PTH11-LIKE INTEGRAL MEMBRANE PROTEIN (AFU_ORTHOLOGUE AFUA_5G11245)"/>
    <property type="match status" value="1"/>
</dbReference>
<feature type="compositionally biased region" description="Basic and acidic residues" evidence="6">
    <location>
        <begin position="369"/>
        <end position="385"/>
    </location>
</feature>
<accession>A0AAV9V6Y6</accession>
<dbReference type="GO" id="GO:0016020">
    <property type="term" value="C:membrane"/>
    <property type="evidence" value="ECO:0007669"/>
    <property type="project" value="UniProtKB-SubCell"/>
</dbReference>
<dbReference type="EMBL" id="JAVHNQ010000002">
    <property type="protein sequence ID" value="KAK6354560.1"/>
    <property type="molecule type" value="Genomic_DNA"/>
</dbReference>
<evidence type="ECO:0000256" key="2">
    <source>
        <dbReference type="ARBA" id="ARBA00022692"/>
    </source>
</evidence>
<evidence type="ECO:0000313" key="10">
    <source>
        <dbReference type="Proteomes" id="UP001375240"/>
    </source>
</evidence>
<dbReference type="Pfam" id="PF20684">
    <property type="entry name" value="Fung_rhodopsin"/>
    <property type="match status" value="1"/>
</dbReference>
<feature type="transmembrane region" description="Helical" evidence="7">
    <location>
        <begin position="190"/>
        <end position="210"/>
    </location>
</feature>
<dbReference type="PANTHER" id="PTHR33048:SF129">
    <property type="entry name" value="INTEGRAL MEMBRANE PROTEIN-RELATED"/>
    <property type="match status" value="1"/>
</dbReference>
<comment type="similarity">
    <text evidence="5">Belongs to the SAT4 family.</text>
</comment>
<feature type="region of interest" description="Disordered" evidence="6">
    <location>
        <begin position="365"/>
        <end position="391"/>
    </location>
</feature>
<feature type="transmembrane region" description="Helical" evidence="7">
    <location>
        <begin position="61"/>
        <end position="81"/>
    </location>
</feature>
<feature type="domain" description="Rhodopsin" evidence="8">
    <location>
        <begin position="45"/>
        <end position="284"/>
    </location>
</feature>
<comment type="caution">
    <text evidence="9">The sequence shown here is derived from an EMBL/GenBank/DDBJ whole genome shotgun (WGS) entry which is preliminary data.</text>
</comment>
<dbReference type="AlphaFoldDB" id="A0AAV9V6Y6"/>
<evidence type="ECO:0000313" key="9">
    <source>
        <dbReference type="EMBL" id="KAK6354560.1"/>
    </source>
</evidence>
<feature type="transmembrane region" description="Helical" evidence="7">
    <location>
        <begin position="260"/>
        <end position="288"/>
    </location>
</feature>
<evidence type="ECO:0000256" key="4">
    <source>
        <dbReference type="ARBA" id="ARBA00023136"/>
    </source>
</evidence>
<feature type="transmembrane region" description="Helical" evidence="7">
    <location>
        <begin position="101"/>
        <end position="126"/>
    </location>
</feature>
<evidence type="ECO:0000256" key="7">
    <source>
        <dbReference type="SAM" id="Phobius"/>
    </source>
</evidence>
<protein>
    <recommendedName>
        <fullName evidence="8">Rhodopsin domain-containing protein</fullName>
    </recommendedName>
</protein>
<evidence type="ECO:0000256" key="6">
    <source>
        <dbReference type="SAM" id="MobiDB-lite"/>
    </source>
</evidence>
<comment type="subcellular location">
    <subcellularLocation>
        <location evidence="1">Membrane</location>
        <topology evidence="1">Multi-pass membrane protein</topology>
    </subcellularLocation>
</comment>
<keyword evidence="4 7" id="KW-0472">Membrane</keyword>
<name>A0AAV9V6Y6_9PEZI</name>
<gene>
    <name evidence="9" type="ORF">TWF696_003702</name>
</gene>